<feature type="compositionally biased region" description="Basic and acidic residues" evidence="3">
    <location>
        <begin position="313"/>
        <end position="324"/>
    </location>
</feature>
<dbReference type="Gene3D" id="1.10.10.60">
    <property type="entry name" value="Homeodomain-like"/>
    <property type="match status" value="2"/>
</dbReference>
<dbReference type="SUPFAM" id="SSF49879">
    <property type="entry name" value="SMAD/FHA domain"/>
    <property type="match status" value="1"/>
</dbReference>
<evidence type="ECO:0000256" key="3">
    <source>
        <dbReference type="SAM" id="MobiDB-lite"/>
    </source>
</evidence>
<protein>
    <submittedName>
        <fullName evidence="5">Chromodomain helicase DNA binding protein 6</fullName>
    </submittedName>
</protein>
<dbReference type="InterPro" id="IPR003889">
    <property type="entry name" value="FYrich_C"/>
</dbReference>
<dbReference type="Gene3D" id="3.30.160.360">
    <property type="match status" value="1"/>
</dbReference>
<comment type="subcellular location">
    <subcellularLocation>
        <location evidence="1">Nucleus</location>
    </subcellularLocation>
</comment>
<dbReference type="OMA" id="LYAKWTQ"/>
<dbReference type="PROSITE" id="PS51542">
    <property type="entry name" value="FYRN"/>
    <property type="match status" value="1"/>
</dbReference>
<keyword evidence="6" id="KW-1185">Reference proteome</keyword>
<dbReference type="Gene3D" id="2.60.200.20">
    <property type="match status" value="1"/>
</dbReference>
<evidence type="ECO:0000256" key="1">
    <source>
        <dbReference type="ARBA" id="ARBA00004123"/>
    </source>
</evidence>
<dbReference type="RefSeq" id="XP_005709329.1">
    <property type="nucleotide sequence ID" value="XM_005709272.1"/>
</dbReference>
<feature type="compositionally biased region" description="Basic and acidic residues" evidence="3">
    <location>
        <begin position="337"/>
        <end position="346"/>
    </location>
</feature>
<dbReference type="AlphaFoldDB" id="M2YAA4"/>
<sequence length="958" mass="109016">MPEAPYAFAKLEGKVFLSNGVDVNFEYYIHSDSVLFGRSAGNPERPLEPGDREVDCGVGDSNKLSRKHAQFKYNRNTGKYEIKCLGKNGVSVVTDEKTVFLNQESPPFPLKSRSLLQMGDCLFIFLLPIGADNPSVSFAKSRPKRDWSKADIQALRSGLVKLGFGRWKEINELTGGRLLDHSEEEISQVARSIVAKCYISARAQSERKAMLEIICDSLEGTEEEKEHKVNALIKEAEKDFHPSEKGKYLRWARKLRLLQRVQQVVHDPSLLKLKEGKLFVNTVPPAPWWRPEDDMNLVIGIYKHGYGNAEDIRKDPELGFHDRTSPSVASSSASNKQAKESNRQGDGEDDEEDFEEDEEEEENEEQETSVNQFERKTEEQNVENSVKRQDAELSSLPSFPPADAIMRRLKSVLVACMKDMVRLMKEDSKATGRKAVKKESGHIAGEADENGEGTRSTNLTKKEMTELEKLVVSYGLFYQNEGQRDWKQFALVSKLLEDKSEDVLEAAFLKLMRECYSVLEGPILGQTYAETFRAELTETQLASLETDFRQFRNASTFNLSIERSRSILESISLFRFLRLRVLPDPNLPETVKNCRKMKELPFWWRSVHDRALLYGVDRHGLNNWEAIAEDPELGFPATLEKLAQKKQNESSAVNEKDYKFPKAKICQKRFNLLLDLFISSLDSLDDSYSTMQRMSMYSASPLVYDALQFNGEILEEQPLVMVGDPRGVVEIPRKQETRELRLPFDVGCGLVILNLGHIDRRPHYYNSREIFPVGFKSVRLMQGQGRESTAVRGRFLCEVLDGGDIGPLFSVSALSNLPSLDEWNEDVVLSKKTFTIIERNPTVAWLKICNESEIALHSSKGVSGKIVAVSGKERFGFYDTTVLYYIERLEGCQDLEGYTRRQFPLINIRPIVIRCSTGVIEESLKTICSHIGEQNDEVFTLPEEWFSEAESRKRLRSV</sequence>
<organism evidence="5 6">
    <name type="scientific">Galdieria sulphuraria</name>
    <name type="common">Red alga</name>
    <dbReference type="NCBI Taxonomy" id="130081"/>
    <lineage>
        <taxon>Eukaryota</taxon>
        <taxon>Rhodophyta</taxon>
        <taxon>Bangiophyceae</taxon>
        <taxon>Galdieriales</taxon>
        <taxon>Galdieriaceae</taxon>
        <taxon>Galdieria</taxon>
    </lineage>
</organism>
<dbReference type="InterPro" id="IPR008984">
    <property type="entry name" value="SMAD_FHA_dom_sf"/>
</dbReference>
<dbReference type="KEGG" id="gsl:Gasu_01680"/>
<gene>
    <name evidence="5" type="ORF">Gasu_01680</name>
</gene>
<dbReference type="InterPro" id="IPR051493">
    <property type="entry name" value="CHD"/>
</dbReference>
<evidence type="ECO:0000259" key="4">
    <source>
        <dbReference type="PROSITE" id="PS50006"/>
    </source>
</evidence>
<dbReference type="eggNOG" id="KOG0384">
    <property type="taxonomic scope" value="Eukaryota"/>
</dbReference>
<dbReference type="STRING" id="130081.M2YAA4"/>
<feature type="region of interest" description="Disordered" evidence="3">
    <location>
        <begin position="313"/>
        <end position="400"/>
    </location>
</feature>
<proteinExistence type="predicted"/>
<dbReference type="InterPro" id="IPR000253">
    <property type="entry name" value="FHA_dom"/>
</dbReference>
<dbReference type="GO" id="GO:0005634">
    <property type="term" value="C:nucleus"/>
    <property type="evidence" value="ECO:0007669"/>
    <property type="project" value="UniProtKB-SubCell"/>
</dbReference>
<dbReference type="Pfam" id="PF00498">
    <property type="entry name" value="FHA"/>
    <property type="match status" value="1"/>
</dbReference>
<evidence type="ECO:0000313" key="5">
    <source>
        <dbReference type="EMBL" id="EME32809.1"/>
    </source>
</evidence>
<dbReference type="Pfam" id="PF05965">
    <property type="entry name" value="FYRC"/>
    <property type="match status" value="1"/>
</dbReference>
<feature type="compositionally biased region" description="Acidic residues" evidence="3">
    <location>
        <begin position="347"/>
        <end position="367"/>
    </location>
</feature>
<keyword evidence="2" id="KW-0539">Nucleus</keyword>
<dbReference type="EMBL" id="KB454484">
    <property type="protein sequence ID" value="EME32809.1"/>
    <property type="molecule type" value="Genomic_DNA"/>
</dbReference>
<evidence type="ECO:0000256" key="2">
    <source>
        <dbReference type="ARBA" id="ARBA00023242"/>
    </source>
</evidence>
<dbReference type="OrthoDB" id="1333at2759"/>
<dbReference type="Pfam" id="PF23588">
    <property type="entry name" value="HTH_CHD1_Hrp3"/>
    <property type="match status" value="1"/>
</dbReference>
<feature type="domain" description="FHA" evidence="4">
    <location>
        <begin position="34"/>
        <end position="92"/>
    </location>
</feature>
<dbReference type="eggNOG" id="KOG2294">
    <property type="taxonomic scope" value="Eukaryota"/>
</dbReference>
<feature type="compositionally biased region" description="Low complexity" evidence="3">
    <location>
        <begin position="325"/>
        <end position="334"/>
    </location>
</feature>
<dbReference type="InterPro" id="IPR056302">
    <property type="entry name" value="CHD1-2/Hrp3_HTH"/>
</dbReference>
<feature type="region of interest" description="Disordered" evidence="3">
    <location>
        <begin position="429"/>
        <end position="460"/>
    </location>
</feature>
<evidence type="ECO:0000313" key="6">
    <source>
        <dbReference type="Proteomes" id="UP000030680"/>
    </source>
</evidence>
<dbReference type="Proteomes" id="UP000030680">
    <property type="component" value="Unassembled WGS sequence"/>
</dbReference>
<reference evidence="6" key="1">
    <citation type="journal article" date="2013" name="Science">
        <title>Gene transfer from bacteria and archaea facilitated evolution of an extremophilic eukaryote.</title>
        <authorList>
            <person name="Schonknecht G."/>
            <person name="Chen W.H."/>
            <person name="Ternes C.M."/>
            <person name="Barbier G.G."/>
            <person name="Shrestha R.P."/>
            <person name="Stanke M."/>
            <person name="Brautigam A."/>
            <person name="Baker B.J."/>
            <person name="Banfield J.F."/>
            <person name="Garavito R.M."/>
            <person name="Carr K."/>
            <person name="Wilkerson C."/>
            <person name="Rensing S.A."/>
            <person name="Gagneul D."/>
            <person name="Dickenson N.E."/>
            <person name="Oesterhelt C."/>
            <person name="Lercher M.J."/>
            <person name="Weber A.P."/>
        </authorList>
    </citation>
    <scope>NUCLEOTIDE SEQUENCE [LARGE SCALE GENOMIC DNA]</scope>
    <source>
        <strain evidence="6">074W</strain>
    </source>
</reference>
<dbReference type="PANTHER" id="PTHR46850">
    <property type="entry name" value="CHROMODOMAIN-HELICASE-DNA-BINDING PROTEIN 9"/>
    <property type="match status" value="1"/>
</dbReference>
<dbReference type="PANTHER" id="PTHR46850:SF1">
    <property type="entry name" value="CHROMODOMAIN-HELICASE-DNA-BINDING PROTEIN 9"/>
    <property type="match status" value="1"/>
</dbReference>
<accession>M2YAA4</accession>
<dbReference type="PROSITE" id="PS50006">
    <property type="entry name" value="FHA_DOMAIN"/>
    <property type="match status" value="1"/>
</dbReference>
<dbReference type="Gramene" id="EME32809">
    <property type="protein sequence ID" value="EME32809"/>
    <property type="gene ID" value="Gasu_01680"/>
</dbReference>
<dbReference type="PROSITE" id="PS51543">
    <property type="entry name" value="FYRC"/>
    <property type="match status" value="1"/>
</dbReference>
<name>M2YAA4_GALSU</name>
<dbReference type="CDD" id="cd22701">
    <property type="entry name" value="FHA_FKH1-like"/>
    <property type="match status" value="1"/>
</dbReference>
<dbReference type="GeneID" id="17091358"/>
<dbReference type="Pfam" id="PF05964">
    <property type="entry name" value="FYRN"/>
    <property type="match status" value="1"/>
</dbReference>
<dbReference type="InterPro" id="IPR003888">
    <property type="entry name" value="FYrich_N"/>
</dbReference>
<feature type="compositionally biased region" description="Basic and acidic residues" evidence="3">
    <location>
        <begin position="373"/>
        <end position="391"/>
    </location>
</feature>